<evidence type="ECO:0000256" key="1">
    <source>
        <dbReference type="ARBA" id="ARBA00022723"/>
    </source>
</evidence>
<dbReference type="PANTHER" id="PTHR11474">
    <property type="entry name" value="TYROSINASE FAMILY MEMBER"/>
    <property type="match status" value="1"/>
</dbReference>
<evidence type="ECO:0000313" key="6">
    <source>
        <dbReference type="Proteomes" id="UP001163046"/>
    </source>
</evidence>
<dbReference type="PRINTS" id="PR00092">
    <property type="entry name" value="TYROSINASE"/>
</dbReference>
<dbReference type="AlphaFoldDB" id="A0A9W9YWV3"/>
<dbReference type="Proteomes" id="UP001163046">
    <property type="component" value="Unassembled WGS sequence"/>
</dbReference>
<name>A0A9W9YWV3_9CNID</name>
<reference evidence="5" key="1">
    <citation type="submission" date="2023-01" db="EMBL/GenBank/DDBJ databases">
        <title>Genome assembly of the deep-sea coral Lophelia pertusa.</title>
        <authorList>
            <person name="Herrera S."/>
            <person name="Cordes E."/>
        </authorList>
    </citation>
    <scope>NUCLEOTIDE SEQUENCE</scope>
    <source>
        <strain evidence="5">USNM1676648</strain>
        <tissue evidence="5">Polyp</tissue>
    </source>
</reference>
<evidence type="ECO:0000256" key="2">
    <source>
        <dbReference type="ARBA" id="ARBA00023008"/>
    </source>
</evidence>
<evidence type="ECO:0000256" key="3">
    <source>
        <dbReference type="SAM" id="MobiDB-lite"/>
    </source>
</evidence>
<dbReference type="GO" id="GO:0046872">
    <property type="term" value="F:metal ion binding"/>
    <property type="evidence" value="ECO:0007669"/>
    <property type="project" value="UniProtKB-KW"/>
</dbReference>
<dbReference type="Gene3D" id="1.10.1280.10">
    <property type="entry name" value="Di-copper center containing domain from catechol oxidase"/>
    <property type="match status" value="1"/>
</dbReference>
<feature type="domain" description="Tyrosinase copper-binding" evidence="4">
    <location>
        <begin position="31"/>
        <end position="207"/>
    </location>
</feature>
<feature type="region of interest" description="Disordered" evidence="3">
    <location>
        <begin position="319"/>
        <end position="374"/>
    </location>
</feature>
<dbReference type="InterPro" id="IPR050316">
    <property type="entry name" value="Tyrosinase/Hemocyanin"/>
</dbReference>
<dbReference type="SUPFAM" id="SSF48056">
    <property type="entry name" value="Di-copper centre-containing domain"/>
    <property type="match status" value="1"/>
</dbReference>
<proteinExistence type="predicted"/>
<evidence type="ECO:0000313" key="5">
    <source>
        <dbReference type="EMBL" id="KAJ7370851.1"/>
    </source>
</evidence>
<organism evidence="5 6">
    <name type="scientific">Desmophyllum pertusum</name>
    <dbReference type="NCBI Taxonomy" id="174260"/>
    <lineage>
        <taxon>Eukaryota</taxon>
        <taxon>Metazoa</taxon>
        <taxon>Cnidaria</taxon>
        <taxon>Anthozoa</taxon>
        <taxon>Hexacorallia</taxon>
        <taxon>Scleractinia</taxon>
        <taxon>Caryophylliina</taxon>
        <taxon>Caryophylliidae</taxon>
        <taxon>Desmophyllum</taxon>
    </lineage>
</organism>
<dbReference type="InterPro" id="IPR002227">
    <property type="entry name" value="Tyrosinase_Cu-bd"/>
</dbReference>
<accession>A0A9W9YWV3</accession>
<keyword evidence="2" id="KW-0186">Copper</keyword>
<dbReference type="InterPro" id="IPR008922">
    <property type="entry name" value="Di-copper_centre_dom_sf"/>
</dbReference>
<sequence length="374" mass="44502">MRKDFTSMTRAERRRYVTTVRRVTTEPQFRNEYRQLIDLHQRIFRTGIHQRDMFLPWHRWYILRYENLLRRADCRVTLPYWDWSLFSMTPWRTDRTRIWFGGSSGLGGNGGRGGCVRNGPFRGHRKTNGQCLRRRFNGLPPDIIAVYLTQLRQPAGFNTFELNLRVNLHDTVHCRVGGDMCTVTAANAPEFFLHHGFIDKIWANWQEYSDAHMRVHFSGVNQIMTGTRIYRPGQFIDNVAMPDIRFPRNLERRTCVLYENPTHREYNEILQRLEGMTPQQIRAVPRHSFAPLNNRQMRRFAVNRQDRRQARRNLLRDLEPRNELTGTAGLTGMDRNTGFRLSSLPVNNRKKRSVLRRKENSMRDRWTAKNNKQK</sequence>
<dbReference type="EMBL" id="MU826855">
    <property type="protein sequence ID" value="KAJ7370851.1"/>
    <property type="molecule type" value="Genomic_DNA"/>
</dbReference>
<dbReference type="GO" id="GO:0016491">
    <property type="term" value="F:oxidoreductase activity"/>
    <property type="evidence" value="ECO:0007669"/>
    <property type="project" value="InterPro"/>
</dbReference>
<keyword evidence="6" id="KW-1185">Reference proteome</keyword>
<evidence type="ECO:0000259" key="4">
    <source>
        <dbReference type="Pfam" id="PF00264"/>
    </source>
</evidence>
<dbReference type="Pfam" id="PF00264">
    <property type="entry name" value="Tyrosinase"/>
    <property type="match status" value="1"/>
</dbReference>
<keyword evidence="1" id="KW-0479">Metal-binding</keyword>
<dbReference type="PANTHER" id="PTHR11474:SF126">
    <property type="entry name" value="TYROSINASE-LIKE PROTEIN TYR-1-RELATED"/>
    <property type="match status" value="1"/>
</dbReference>
<gene>
    <name evidence="5" type="ORF">OS493_029395</name>
</gene>
<protein>
    <recommendedName>
        <fullName evidence="4">Tyrosinase copper-binding domain-containing protein</fullName>
    </recommendedName>
</protein>
<dbReference type="OrthoDB" id="6132182at2759"/>
<comment type="caution">
    <text evidence="5">The sequence shown here is derived from an EMBL/GenBank/DDBJ whole genome shotgun (WGS) entry which is preliminary data.</text>
</comment>
<feature type="compositionally biased region" description="Basic and acidic residues" evidence="3">
    <location>
        <begin position="356"/>
        <end position="367"/>
    </location>
</feature>